<feature type="domain" description="Cellulase Ig-like" evidence="8">
    <location>
        <begin position="32"/>
        <end position="114"/>
    </location>
</feature>
<feature type="domain" description="Glycoside hydrolase family 9" evidence="7">
    <location>
        <begin position="133"/>
        <end position="611"/>
    </location>
</feature>
<dbReference type="PANTHER" id="PTHR22298">
    <property type="entry name" value="ENDO-1,4-BETA-GLUCANASE"/>
    <property type="match status" value="1"/>
</dbReference>
<protein>
    <submittedName>
        <fullName evidence="9">Uncharacterized protein</fullName>
    </submittedName>
</protein>
<dbReference type="EMBL" id="SFCC01000008">
    <property type="protein sequence ID" value="RZQ62691.1"/>
    <property type="molecule type" value="Genomic_DNA"/>
</dbReference>
<evidence type="ECO:0000256" key="4">
    <source>
        <dbReference type="ARBA" id="ARBA00023295"/>
    </source>
</evidence>
<evidence type="ECO:0000259" key="7">
    <source>
        <dbReference type="Pfam" id="PF00759"/>
    </source>
</evidence>
<dbReference type="InterPro" id="IPR013783">
    <property type="entry name" value="Ig-like_fold"/>
</dbReference>
<accession>A0A4Q7J535</accession>
<evidence type="ECO:0000256" key="2">
    <source>
        <dbReference type="ARBA" id="ARBA00022801"/>
    </source>
</evidence>
<dbReference type="Gene3D" id="1.50.10.10">
    <property type="match status" value="1"/>
</dbReference>
<evidence type="ECO:0000313" key="9">
    <source>
        <dbReference type="EMBL" id="RZQ62691.1"/>
    </source>
</evidence>
<keyword evidence="4" id="KW-0326">Glycosidase</keyword>
<dbReference type="InterPro" id="IPR014756">
    <property type="entry name" value="Ig_E-set"/>
</dbReference>
<reference evidence="9 10" key="1">
    <citation type="submission" date="2019-02" db="EMBL/GenBank/DDBJ databases">
        <title>Draft genome sequence of Amycolatopsis sp. 8-3EHSu isolated from roots of Suaeda maritima.</title>
        <authorList>
            <person name="Duangmal K."/>
            <person name="Chantavorakit T."/>
        </authorList>
    </citation>
    <scope>NUCLEOTIDE SEQUENCE [LARGE SCALE GENOMIC DNA]</scope>
    <source>
        <strain evidence="9 10">8-3EHSu</strain>
    </source>
</reference>
<name>A0A4Q7J535_9PSEU</name>
<organism evidence="9 10">
    <name type="scientific">Amycolatopsis suaedae</name>
    <dbReference type="NCBI Taxonomy" id="2510978"/>
    <lineage>
        <taxon>Bacteria</taxon>
        <taxon>Bacillati</taxon>
        <taxon>Actinomycetota</taxon>
        <taxon>Actinomycetes</taxon>
        <taxon>Pseudonocardiales</taxon>
        <taxon>Pseudonocardiaceae</taxon>
        <taxon>Amycolatopsis</taxon>
    </lineage>
</organism>
<keyword evidence="5" id="KW-0624">Polysaccharide degradation</keyword>
<evidence type="ECO:0000256" key="6">
    <source>
        <dbReference type="SAM" id="SignalP"/>
    </source>
</evidence>
<feature type="signal peptide" evidence="6">
    <location>
        <begin position="1"/>
        <end position="27"/>
    </location>
</feature>
<evidence type="ECO:0000256" key="5">
    <source>
        <dbReference type="ARBA" id="ARBA00023326"/>
    </source>
</evidence>
<dbReference type="SUPFAM" id="SSF81296">
    <property type="entry name" value="E set domains"/>
    <property type="match status" value="1"/>
</dbReference>
<dbReference type="Pfam" id="PF02927">
    <property type="entry name" value="CelD_N"/>
    <property type="match status" value="1"/>
</dbReference>
<feature type="chain" id="PRO_5020509693" evidence="6">
    <location>
        <begin position="28"/>
        <end position="619"/>
    </location>
</feature>
<dbReference type="Gene3D" id="2.60.40.10">
    <property type="entry name" value="Immunoglobulins"/>
    <property type="match status" value="1"/>
</dbReference>
<dbReference type="Proteomes" id="UP000292003">
    <property type="component" value="Unassembled WGS sequence"/>
</dbReference>
<evidence type="ECO:0000256" key="3">
    <source>
        <dbReference type="ARBA" id="ARBA00023277"/>
    </source>
</evidence>
<evidence type="ECO:0000313" key="10">
    <source>
        <dbReference type="Proteomes" id="UP000292003"/>
    </source>
</evidence>
<comment type="caution">
    <text evidence="9">The sequence shown here is derived from an EMBL/GenBank/DDBJ whole genome shotgun (WGS) entry which is preliminary data.</text>
</comment>
<dbReference type="GO" id="GO:0008810">
    <property type="term" value="F:cellulase activity"/>
    <property type="evidence" value="ECO:0007669"/>
    <property type="project" value="InterPro"/>
</dbReference>
<evidence type="ECO:0000256" key="1">
    <source>
        <dbReference type="ARBA" id="ARBA00007072"/>
    </source>
</evidence>
<proteinExistence type="inferred from homology"/>
<keyword evidence="6" id="KW-0732">Signal</keyword>
<dbReference type="AlphaFoldDB" id="A0A4Q7J535"/>
<keyword evidence="3" id="KW-0119">Carbohydrate metabolism</keyword>
<gene>
    <name evidence="9" type="ORF">EWH70_17165</name>
</gene>
<dbReference type="InterPro" id="IPR001701">
    <property type="entry name" value="Glyco_hydro_9"/>
</dbReference>
<dbReference type="SUPFAM" id="SSF48208">
    <property type="entry name" value="Six-hairpin glycosidases"/>
    <property type="match status" value="1"/>
</dbReference>
<sequence length="619" mass="66392">MPRGARATALTAAVLTATALFAAPATAARVTGEVRVDQVGYAIGETKHAYLLGTAATPGAAFTVVDERGRTVHRGTVGASRGGWNARYTAVHQVDLTPVRRPGTYRVVFDGATSPAFRIAPAGRLFSPLARANNEFFQAQRDGADVVPGRLNRKPAHLADRAASVYEPPVFGGEFGDEIMEPLKPTGATVDVEGGWFDAGDFVKFTSNSAYSLAEMGWVLRERYDRALAGELRFGLKWLDKMWDAGSGTLYAQVGIGTGSEKFGFLGDHDVWRLPETDDALQVKPGDPKYYVKHRPVFPAGPAGAPISPNLAGRVAAAFALGAQVEPDRRLARHYLAEAASVFARAKTTDVGELVTAFPHSYYPEDSWLDDLELGATQLALAARELGDPRAGDWARQATHWAQQYIASSTRDTLNLYDTSALAHTDLAELVREGLPGAKLGYRDLVGDLRRQLDQGVTAASRSPFGTAVDVTQFDAATKSFGFAATAQLYRRLTGDGRYDAFGTQQRNFTLGTNAWGISLVVGAGTRYPLCPHHQAANLSGNPDGGQRILYGAVINGPNGASNFEGLTPPADSVPCTKPLDQFDSTQSRFFDDLSSWPSSEPAIDFTSTALLAFALESR</sequence>
<keyword evidence="10" id="KW-1185">Reference proteome</keyword>
<dbReference type="InterPro" id="IPR004197">
    <property type="entry name" value="Cellulase_Ig-like"/>
</dbReference>
<dbReference type="CDD" id="cd02850">
    <property type="entry name" value="E_set_Cellulase_N"/>
    <property type="match status" value="1"/>
</dbReference>
<dbReference type="GO" id="GO:0000272">
    <property type="term" value="P:polysaccharide catabolic process"/>
    <property type="evidence" value="ECO:0007669"/>
    <property type="project" value="UniProtKB-KW"/>
</dbReference>
<dbReference type="InterPro" id="IPR012341">
    <property type="entry name" value="6hp_glycosidase-like_sf"/>
</dbReference>
<comment type="similarity">
    <text evidence="1">Belongs to the glycosyl hydrolase 9 (cellulase E) family.</text>
</comment>
<dbReference type="OrthoDB" id="9808897at2"/>
<evidence type="ECO:0000259" key="8">
    <source>
        <dbReference type="Pfam" id="PF02927"/>
    </source>
</evidence>
<keyword evidence="2" id="KW-0378">Hydrolase</keyword>
<dbReference type="RefSeq" id="WP_130476429.1">
    <property type="nucleotide sequence ID" value="NZ_SFCC01000008.1"/>
</dbReference>
<dbReference type="InterPro" id="IPR008928">
    <property type="entry name" value="6-hairpin_glycosidase_sf"/>
</dbReference>
<dbReference type="Pfam" id="PF00759">
    <property type="entry name" value="Glyco_hydro_9"/>
    <property type="match status" value="1"/>
</dbReference>